<dbReference type="CDD" id="cd01109">
    <property type="entry name" value="HTH_YyaN"/>
    <property type="match status" value="1"/>
</dbReference>
<reference evidence="3 4" key="1">
    <citation type="submission" date="2024-04" db="EMBL/GenBank/DDBJ databases">
        <title>Novel species of the genus Ideonella isolated from streams.</title>
        <authorList>
            <person name="Lu H."/>
        </authorList>
    </citation>
    <scope>NUCLEOTIDE SEQUENCE [LARGE SCALE GENOMIC DNA]</scope>
    <source>
        <strain evidence="3 4">BYS139W</strain>
    </source>
</reference>
<dbReference type="InterPro" id="IPR009061">
    <property type="entry name" value="DNA-bd_dom_put_sf"/>
</dbReference>
<gene>
    <name evidence="3" type="ORF">AACH11_07910</name>
</gene>
<evidence type="ECO:0000256" key="1">
    <source>
        <dbReference type="ARBA" id="ARBA00023125"/>
    </source>
</evidence>
<organism evidence="3 4">
    <name type="scientific">Pseudaquabacterium rugosum</name>
    <dbReference type="NCBI Taxonomy" id="2984194"/>
    <lineage>
        <taxon>Bacteria</taxon>
        <taxon>Pseudomonadati</taxon>
        <taxon>Pseudomonadota</taxon>
        <taxon>Betaproteobacteria</taxon>
        <taxon>Burkholderiales</taxon>
        <taxon>Sphaerotilaceae</taxon>
        <taxon>Pseudaquabacterium</taxon>
    </lineage>
</organism>
<evidence type="ECO:0000259" key="2">
    <source>
        <dbReference type="PROSITE" id="PS50937"/>
    </source>
</evidence>
<dbReference type="EMBL" id="JBBUTF010000006">
    <property type="protein sequence ID" value="MEK8025883.1"/>
    <property type="molecule type" value="Genomic_DNA"/>
</dbReference>
<feature type="domain" description="HTH merR-type" evidence="2">
    <location>
        <begin position="11"/>
        <end position="80"/>
    </location>
</feature>
<keyword evidence="1" id="KW-0238">DNA-binding</keyword>
<keyword evidence="4" id="KW-1185">Reference proteome</keyword>
<dbReference type="PRINTS" id="PR00040">
    <property type="entry name" value="HTHMERR"/>
</dbReference>
<name>A0ABU9B7N0_9BURK</name>
<dbReference type="PROSITE" id="PS50937">
    <property type="entry name" value="HTH_MERR_2"/>
    <property type="match status" value="1"/>
</dbReference>
<proteinExistence type="predicted"/>
<dbReference type="Pfam" id="PF13411">
    <property type="entry name" value="MerR_1"/>
    <property type="match status" value="1"/>
</dbReference>
<dbReference type="InterPro" id="IPR047057">
    <property type="entry name" value="MerR_fam"/>
</dbReference>
<comment type="caution">
    <text evidence="3">The sequence shown here is derived from an EMBL/GenBank/DDBJ whole genome shotgun (WGS) entry which is preliminary data.</text>
</comment>
<evidence type="ECO:0000313" key="4">
    <source>
        <dbReference type="Proteomes" id="UP001368500"/>
    </source>
</evidence>
<dbReference type="SMART" id="SM00422">
    <property type="entry name" value="HTH_MERR"/>
    <property type="match status" value="1"/>
</dbReference>
<dbReference type="Proteomes" id="UP001368500">
    <property type="component" value="Unassembled WGS sequence"/>
</dbReference>
<dbReference type="PROSITE" id="PS00552">
    <property type="entry name" value="HTH_MERR_1"/>
    <property type="match status" value="1"/>
</dbReference>
<dbReference type="RefSeq" id="WP_341373669.1">
    <property type="nucleotide sequence ID" value="NZ_JBBUTF010000006.1"/>
</dbReference>
<dbReference type="PANTHER" id="PTHR30204:SF98">
    <property type="entry name" value="HTH-TYPE TRANSCRIPTIONAL REGULATOR ADHR"/>
    <property type="match status" value="1"/>
</dbReference>
<evidence type="ECO:0000313" key="3">
    <source>
        <dbReference type="EMBL" id="MEK8025883.1"/>
    </source>
</evidence>
<protein>
    <submittedName>
        <fullName evidence="3">MerR family transcriptional regulator</fullName>
    </submittedName>
</protein>
<dbReference type="SUPFAM" id="SSF46955">
    <property type="entry name" value="Putative DNA-binding domain"/>
    <property type="match status" value="1"/>
</dbReference>
<dbReference type="Gene3D" id="1.10.1660.10">
    <property type="match status" value="1"/>
</dbReference>
<dbReference type="InterPro" id="IPR000551">
    <property type="entry name" value="MerR-type_HTH_dom"/>
</dbReference>
<accession>A0ABU9B7N0</accession>
<sequence>MTSPTPDSPDGLSIGELARRSGLSTHALRFYEQAGVLQPAGRAANGHRRYGVADLRWLAFVLRLKETGMPLAEIRQYAQWRAQGASTQVQRLVLLQRHRERLAERLQVLARATQALDDKIAIYLRTPDGRP</sequence>
<dbReference type="PANTHER" id="PTHR30204">
    <property type="entry name" value="REDOX-CYCLING DRUG-SENSING TRANSCRIPTIONAL ACTIVATOR SOXR"/>
    <property type="match status" value="1"/>
</dbReference>